<evidence type="ECO:0000259" key="1">
    <source>
        <dbReference type="PROSITE" id="PS50878"/>
    </source>
</evidence>
<feature type="domain" description="Reverse transcriptase" evidence="1">
    <location>
        <begin position="1"/>
        <end position="80"/>
    </location>
</feature>
<gene>
    <name evidence="2" type="ORF">COV62_01150</name>
</gene>
<evidence type="ECO:0000313" key="3">
    <source>
        <dbReference type="Proteomes" id="UP000231139"/>
    </source>
</evidence>
<sequence length="166" mass="19847">MEFARPPRLSEQARDGGRECRYYIRYVDDLVLLDESREKLKYLKDKINLFLKKNLDLELSLNKTKLQPIDKGIDFLGYFVKPDCILVRQKVVKRLKNKLYQLNKILNSEFKIPDSKILAMINSYYGHFKHAFSFNLRKDIYENHLGKLKEIFLPAQNYSFLKIKHE</sequence>
<comment type="caution">
    <text evidence="2">The sequence shown here is derived from an EMBL/GenBank/DDBJ whole genome shotgun (WGS) entry which is preliminary data.</text>
</comment>
<dbReference type="InterPro" id="IPR000477">
    <property type="entry name" value="RT_dom"/>
</dbReference>
<dbReference type="InterPro" id="IPR043502">
    <property type="entry name" value="DNA/RNA_pol_sf"/>
</dbReference>
<dbReference type="PROSITE" id="PS50878">
    <property type="entry name" value="RT_POL"/>
    <property type="match status" value="1"/>
</dbReference>
<evidence type="ECO:0000313" key="2">
    <source>
        <dbReference type="EMBL" id="PIR02575.1"/>
    </source>
</evidence>
<dbReference type="SUPFAM" id="SSF56672">
    <property type="entry name" value="DNA/RNA polymerases"/>
    <property type="match status" value="1"/>
</dbReference>
<dbReference type="Proteomes" id="UP000231139">
    <property type="component" value="Unassembled WGS sequence"/>
</dbReference>
<proteinExistence type="predicted"/>
<dbReference type="AlphaFoldDB" id="A0A2H0N392"/>
<reference evidence="2 3" key="1">
    <citation type="submission" date="2017-09" db="EMBL/GenBank/DDBJ databases">
        <title>Depth-based differentiation of microbial function through sediment-hosted aquifers and enrichment of novel symbionts in the deep terrestrial subsurface.</title>
        <authorList>
            <person name="Probst A.J."/>
            <person name="Ladd B."/>
            <person name="Jarett J.K."/>
            <person name="Geller-Mcgrath D.E."/>
            <person name="Sieber C.M."/>
            <person name="Emerson J.B."/>
            <person name="Anantharaman K."/>
            <person name="Thomas B.C."/>
            <person name="Malmstrom R."/>
            <person name="Stieglmeier M."/>
            <person name="Klingl A."/>
            <person name="Woyke T."/>
            <person name="Ryan C.M."/>
            <person name="Banfield J.F."/>
        </authorList>
    </citation>
    <scope>NUCLEOTIDE SEQUENCE [LARGE SCALE GENOMIC DNA]</scope>
    <source>
        <strain evidence="2">CG11_big_fil_rev_8_21_14_0_20_35_11</strain>
    </source>
</reference>
<accession>A0A2H0N392</accession>
<name>A0A2H0N392_9BACT</name>
<protein>
    <recommendedName>
        <fullName evidence="1">Reverse transcriptase domain-containing protein</fullName>
    </recommendedName>
</protein>
<organism evidence="2 3">
    <name type="scientific">Candidatus Nealsonbacteria bacterium CG11_big_fil_rev_8_21_14_0_20_35_11</name>
    <dbReference type="NCBI Taxonomy" id="1974713"/>
    <lineage>
        <taxon>Bacteria</taxon>
        <taxon>Candidatus Nealsoniibacteriota</taxon>
    </lineage>
</organism>
<dbReference type="EMBL" id="PCWK01000026">
    <property type="protein sequence ID" value="PIR02575.1"/>
    <property type="molecule type" value="Genomic_DNA"/>
</dbReference>